<dbReference type="RefSeq" id="WP_274689995.1">
    <property type="nucleotide sequence ID" value="NZ_JAPMOU010000023.1"/>
</dbReference>
<evidence type="ECO:0000313" key="2">
    <source>
        <dbReference type="Proteomes" id="UP001528823"/>
    </source>
</evidence>
<comment type="caution">
    <text evidence="1">The sequence shown here is derived from an EMBL/GenBank/DDBJ whole genome shotgun (WGS) entry which is preliminary data.</text>
</comment>
<gene>
    <name evidence="1" type="ORF">ORQ98_17035</name>
</gene>
<keyword evidence="2" id="KW-1185">Reference proteome</keyword>
<accession>A0ABT5UBA5</accession>
<evidence type="ECO:0000313" key="1">
    <source>
        <dbReference type="EMBL" id="MDE1463661.1"/>
    </source>
</evidence>
<reference evidence="1 2" key="1">
    <citation type="submission" date="2022-11" db="EMBL/GenBank/DDBJ databases">
        <title>Spartinivicinus poritis sp. nov., isolated from scleractinian coral Porites lutea.</title>
        <authorList>
            <person name="Zhang G."/>
            <person name="Cai L."/>
            <person name="Wei Q."/>
        </authorList>
    </citation>
    <scope>NUCLEOTIDE SEQUENCE [LARGE SCALE GENOMIC DNA]</scope>
    <source>
        <strain evidence="1 2">A2-2</strain>
    </source>
</reference>
<protein>
    <submittedName>
        <fullName evidence="1">Uncharacterized protein</fullName>
    </submittedName>
</protein>
<proteinExistence type="predicted"/>
<dbReference type="EMBL" id="JAPMOU010000023">
    <property type="protein sequence ID" value="MDE1463661.1"/>
    <property type="molecule type" value="Genomic_DNA"/>
</dbReference>
<sequence length="185" mass="21065">MNSSLDSHFESVIRTYILAKDKNKPELMKNAFSSHAILEIKNKTANIDFPATTIGITDITDTLVVNFNQSFENVYTYCLLDSIQATQTDLSCDWLVVMREKANQNIRIGCGRYNWEINNPSKLLANKLIITIEQMVLLPATNLTSITKWQSNLDYPFTESTNILEGIPNFQALDTIKEYMYKPLG</sequence>
<organism evidence="1 2">
    <name type="scientific">Spartinivicinus poritis</name>
    <dbReference type="NCBI Taxonomy" id="2994640"/>
    <lineage>
        <taxon>Bacteria</taxon>
        <taxon>Pseudomonadati</taxon>
        <taxon>Pseudomonadota</taxon>
        <taxon>Gammaproteobacteria</taxon>
        <taxon>Oceanospirillales</taxon>
        <taxon>Zooshikellaceae</taxon>
        <taxon>Spartinivicinus</taxon>
    </lineage>
</organism>
<dbReference type="Proteomes" id="UP001528823">
    <property type="component" value="Unassembled WGS sequence"/>
</dbReference>
<name>A0ABT5UBA5_9GAMM</name>